<comment type="similarity">
    <text evidence="2">Belongs to the insect chemoreceptor superfamily. Gustatory receptor (GR) family. Gr5a subfamily.</text>
</comment>
<evidence type="ECO:0000256" key="8">
    <source>
        <dbReference type="SAM" id="Phobius"/>
    </source>
</evidence>
<dbReference type="InterPro" id="IPR009318">
    <property type="entry name" value="Gustatory_rcpt"/>
</dbReference>
<accession>A0A811UX55</accession>
<sequence length="136" mass="15522">MQHKSDSVLVIAQCFCLMPVRGILAATPKDYRSVGNAFAHGIAYCTYWQPSPTPPNHKYGQPLIFHANILLASFGFLRLAAKWPQLMRKWQRVERQLPPHQSWRDREALSVRVHKVTFVLITLSLSKLPLMSGDVK</sequence>
<evidence type="ECO:0000256" key="9">
    <source>
        <dbReference type="SAM" id="SignalP"/>
    </source>
</evidence>
<evidence type="ECO:0000256" key="2">
    <source>
        <dbReference type="ARBA" id="ARBA00005327"/>
    </source>
</evidence>
<name>A0A811UX55_CERCA</name>
<keyword evidence="7" id="KW-0675">Receptor</keyword>
<dbReference type="PANTHER" id="PTHR21421">
    <property type="entry name" value="GUSTATORY RECEPTOR"/>
    <property type="match status" value="1"/>
</dbReference>
<proteinExistence type="inferred from homology"/>
<evidence type="ECO:0000256" key="3">
    <source>
        <dbReference type="ARBA" id="ARBA00022475"/>
    </source>
</evidence>
<evidence type="ECO:0000313" key="10">
    <source>
        <dbReference type="EMBL" id="CAD7003832.1"/>
    </source>
</evidence>
<feature type="transmembrane region" description="Helical" evidence="8">
    <location>
        <begin position="63"/>
        <end position="81"/>
    </location>
</feature>
<gene>
    <name evidence="10" type="ORF">CCAP1982_LOCUS12265</name>
</gene>
<dbReference type="Proteomes" id="UP000606786">
    <property type="component" value="Unassembled WGS sequence"/>
</dbReference>
<comment type="subcellular location">
    <subcellularLocation>
        <location evidence="1">Cell membrane</location>
        <topology evidence="1">Multi-pass membrane protein</topology>
    </subcellularLocation>
</comment>
<evidence type="ECO:0000256" key="6">
    <source>
        <dbReference type="ARBA" id="ARBA00023136"/>
    </source>
</evidence>
<dbReference type="GO" id="GO:0033041">
    <property type="term" value="F:sweet taste receptor activity"/>
    <property type="evidence" value="ECO:0007669"/>
    <property type="project" value="TreeGrafter"/>
</dbReference>
<feature type="chain" id="PRO_5032619297" evidence="9">
    <location>
        <begin position="26"/>
        <end position="136"/>
    </location>
</feature>
<keyword evidence="11" id="KW-1185">Reference proteome</keyword>
<evidence type="ECO:0000256" key="7">
    <source>
        <dbReference type="ARBA" id="ARBA00023170"/>
    </source>
</evidence>
<dbReference type="OrthoDB" id="5800391at2759"/>
<evidence type="ECO:0000256" key="4">
    <source>
        <dbReference type="ARBA" id="ARBA00022692"/>
    </source>
</evidence>
<keyword evidence="9" id="KW-0732">Signal</keyword>
<organism evidence="10 11">
    <name type="scientific">Ceratitis capitata</name>
    <name type="common">Mediterranean fruit fly</name>
    <name type="synonym">Tephritis capitata</name>
    <dbReference type="NCBI Taxonomy" id="7213"/>
    <lineage>
        <taxon>Eukaryota</taxon>
        <taxon>Metazoa</taxon>
        <taxon>Ecdysozoa</taxon>
        <taxon>Arthropoda</taxon>
        <taxon>Hexapoda</taxon>
        <taxon>Insecta</taxon>
        <taxon>Pterygota</taxon>
        <taxon>Neoptera</taxon>
        <taxon>Endopterygota</taxon>
        <taxon>Diptera</taxon>
        <taxon>Brachycera</taxon>
        <taxon>Muscomorpha</taxon>
        <taxon>Tephritoidea</taxon>
        <taxon>Tephritidae</taxon>
        <taxon>Ceratitis</taxon>
        <taxon>Ceratitis</taxon>
    </lineage>
</organism>
<dbReference type="PANTHER" id="PTHR21421:SF29">
    <property type="entry name" value="GUSTATORY RECEPTOR 5A FOR TREHALOSE-RELATED"/>
    <property type="match status" value="1"/>
</dbReference>
<keyword evidence="5 8" id="KW-1133">Transmembrane helix</keyword>
<protein>
    <submittedName>
        <fullName evidence="10">(Mediterranean fruit fly) hypothetical protein</fullName>
    </submittedName>
</protein>
<evidence type="ECO:0000256" key="1">
    <source>
        <dbReference type="ARBA" id="ARBA00004651"/>
    </source>
</evidence>
<keyword evidence="6 8" id="KW-0472">Membrane</keyword>
<keyword evidence="4 8" id="KW-0812">Transmembrane</keyword>
<feature type="signal peptide" evidence="9">
    <location>
        <begin position="1"/>
        <end position="25"/>
    </location>
</feature>
<evidence type="ECO:0000313" key="11">
    <source>
        <dbReference type="Proteomes" id="UP000606786"/>
    </source>
</evidence>
<dbReference type="GO" id="GO:0005886">
    <property type="term" value="C:plasma membrane"/>
    <property type="evidence" value="ECO:0007669"/>
    <property type="project" value="UniProtKB-SubCell"/>
</dbReference>
<dbReference type="EMBL" id="CAJHJT010000034">
    <property type="protein sequence ID" value="CAD7003832.1"/>
    <property type="molecule type" value="Genomic_DNA"/>
</dbReference>
<reference evidence="10" key="1">
    <citation type="submission" date="2020-11" db="EMBL/GenBank/DDBJ databases">
        <authorList>
            <person name="Whitehead M."/>
        </authorList>
    </citation>
    <scope>NUCLEOTIDE SEQUENCE</scope>
    <source>
        <strain evidence="10">EGII</strain>
    </source>
</reference>
<dbReference type="AlphaFoldDB" id="A0A811UX55"/>
<comment type="caution">
    <text evidence="10">The sequence shown here is derived from an EMBL/GenBank/DDBJ whole genome shotgun (WGS) entry which is preliminary data.</text>
</comment>
<dbReference type="Pfam" id="PF06151">
    <property type="entry name" value="Trehalose_recp"/>
    <property type="match status" value="1"/>
</dbReference>
<evidence type="ECO:0000256" key="5">
    <source>
        <dbReference type="ARBA" id="ARBA00022989"/>
    </source>
</evidence>
<keyword evidence="3" id="KW-1003">Cell membrane</keyword>